<keyword evidence="2" id="KW-0812">Transmembrane</keyword>
<feature type="region of interest" description="Disordered" evidence="1">
    <location>
        <begin position="180"/>
        <end position="255"/>
    </location>
</feature>
<dbReference type="Proteomes" id="UP000230233">
    <property type="component" value="Chromosome I"/>
</dbReference>
<protein>
    <submittedName>
        <fullName evidence="3">Uncharacterized protein</fullName>
    </submittedName>
</protein>
<evidence type="ECO:0000313" key="3">
    <source>
        <dbReference type="EMBL" id="PIC50390.1"/>
    </source>
</evidence>
<feature type="transmembrane region" description="Helical" evidence="2">
    <location>
        <begin position="6"/>
        <end position="28"/>
    </location>
</feature>
<gene>
    <name evidence="3" type="primary">Cni-tpxl-1</name>
    <name evidence="3" type="synonym">Cnig_chr_I.g1306</name>
    <name evidence="3" type="ORF">B9Z55_001306</name>
</gene>
<feature type="compositionally biased region" description="Polar residues" evidence="1">
    <location>
        <begin position="212"/>
        <end position="235"/>
    </location>
</feature>
<accession>A0A2G5VFC6</accession>
<evidence type="ECO:0000256" key="1">
    <source>
        <dbReference type="SAM" id="MobiDB-lite"/>
    </source>
</evidence>
<keyword evidence="4" id="KW-1185">Reference proteome</keyword>
<keyword evidence="2" id="KW-1133">Transmembrane helix</keyword>
<dbReference type="AlphaFoldDB" id="A0A2G5VFC6"/>
<feature type="compositionally biased region" description="Polar residues" evidence="1">
    <location>
        <begin position="113"/>
        <end position="141"/>
    </location>
</feature>
<feature type="compositionally biased region" description="Basic and acidic residues" evidence="1">
    <location>
        <begin position="182"/>
        <end position="207"/>
    </location>
</feature>
<dbReference type="EMBL" id="PDUG01000001">
    <property type="protein sequence ID" value="PIC50390.1"/>
    <property type="molecule type" value="Genomic_DNA"/>
</dbReference>
<organism evidence="3 4">
    <name type="scientific">Caenorhabditis nigoni</name>
    <dbReference type="NCBI Taxonomy" id="1611254"/>
    <lineage>
        <taxon>Eukaryota</taxon>
        <taxon>Metazoa</taxon>
        <taxon>Ecdysozoa</taxon>
        <taxon>Nematoda</taxon>
        <taxon>Chromadorea</taxon>
        <taxon>Rhabditida</taxon>
        <taxon>Rhabditina</taxon>
        <taxon>Rhabditomorpha</taxon>
        <taxon>Rhabditoidea</taxon>
        <taxon>Rhabditidae</taxon>
        <taxon>Peloderinae</taxon>
        <taxon>Caenorhabditis</taxon>
    </lineage>
</organism>
<evidence type="ECO:0000256" key="2">
    <source>
        <dbReference type="SAM" id="Phobius"/>
    </source>
</evidence>
<feature type="region of interest" description="Disordered" evidence="1">
    <location>
        <begin position="102"/>
        <end position="151"/>
    </location>
</feature>
<dbReference type="STRING" id="1611254.A0A2G5VFC6"/>
<sequence>MLFGQLHCIILNALLSLHIFFCLLYLNFHVVLQKMSKNQTIQEFDENFFSSIAVPKVKDYSRLSSSPSRDQPCDSSYFEKHFPNLECDTPVKMRLPAVNRNSDDALPAGNMDNFLSSSASSETTVNAEQQDTTSVKQQHPSHNNREPLKIVPNEAAIPAQSNVYGESQLIEGLEKLTMFAPKEPEERLSQRRRSEQKKRNEEEENKRRSGVPASSVNRARSISTKRSISREPSSTTKRESSIPRSRHNSVARTISAPINATATGVITRAMAARAAETSTKPLVRRSVMPLKVAQKTPVSTLKKESAPGSGDRSRDRTRRTNTTGTSVRRSVMPVKPSGATTPVAPPRRSASATKAPVSVSKMTPKNRPIATANRSSILRMNTVKPTAPPVSITAESEAQPKKLITRPAVPTTATTRIRQPLRVNPSTPSSMAQKPAMPSSGQRPARVPHVVTRARSVDRSAPPPPAASTPSAKVSRADLFNRLATPKSTATPARISHDGPNASIRKSAVRPVPSYVYSVNKGYGETKKNGFIEH</sequence>
<feature type="region of interest" description="Disordered" evidence="1">
    <location>
        <begin position="289"/>
        <end position="363"/>
    </location>
</feature>
<evidence type="ECO:0000313" key="4">
    <source>
        <dbReference type="Proteomes" id="UP000230233"/>
    </source>
</evidence>
<name>A0A2G5VFC6_9PELO</name>
<proteinExistence type="predicted"/>
<feature type="compositionally biased region" description="Low complexity" evidence="1">
    <location>
        <begin position="320"/>
        <end position="331"/>
    </location>
</feature>
<dbReference type="OrthoDB" id="5847356at2759"/>
<keyword evidence="2" id="KW-0472">Membrane</keyword>
<comment type="caution">
    <text evidence="3">The sequence shown here is derived from an EMBL/GenBank/DDBJ whole genome shotgun (WGS) entry which is preliminary data.</text>
</comment>
<feature type="region of interest" description="Disordered" evidence="1">
    <location>
        <begin position="421"/>
        <end position="505"/>
    </location>
</feature>
<reference evidence="4" key="1">
    <citation type="submission" date="2017-10" db="EMBL/GenBank/DDBJ databases">
        <title>Rapid genome shrinkage in a self-fertile nematode reveals novel sperm competition proteins.</title>
        <authorList>
            <person name="Yin D."/>
            <person name="Schwarz E.M."/>
            <person name="Thomas C.G."/>
            <person name="Felde R.L."/>
            <person name="Korf I.F."/>
            <person name="Cutter A.D."/>
            <person name="Schartner C.M."/>
            <person name="Ralston E.J."/>
            <person name="Meyer B.J."/>
            <person name="Haag E.S."/>
        </authorList>
    </citation>
    <scope>NUCLEOTIDE SEQUENCE [LARGE SCALE GENOMIC DNA]</scope>
    <source>
        <strain evidence="4">JU1422</strain>
    </source>
</reference>